<protein>
    <submittedName>
        <fullName evidence="8">Family 43 glycosylhydrolase</fullName>
    </submittedName>
</protein>
<evidence type="ECO:0000256" key="1">
    <source>
        <dbReference type="ARBA" id="ARBA00009865"/>
    </source>
</evidence>
<dbReference type="PANTHER" id="PTHR43772:SF2">
    <property type="entry name" value="PUTATIVE (AFU_ORTHOLOGUE AFUA_2G04480)-RELATED"/>
    <property type="match status" value="1"/>
</dbReference>
<comment type="caution">
    <text evidence="8">The sequence shown here is derived from an EMBL/GenBank/DDBJ whole genome shotgun (WGS) entry which is preliminary data.</text>
</comment>
<dbReference type="PANTHER" id="PTHR43772">
    <property type="entry name" value="ENDO-1,4-BETA-XYLANASE"/>
    <property type="match status" value="1"/>
</dbReference>
<evidence type="ECO:0000256" key="6">
    <source>
        <dbReference type="RuleBase" id="RU361187"/>
    </source>
</evidence>
<dbReference type="Gene3D" id="2.115.10.20">
    <property type="entry name" value="Glycosyl hydrolase domain, family 43"/>
    <property type="match status" value="1"/>
</dbReference>
<evidence type="ECO:0000256" key="5">
    <source>
        <dbReference type="ARBA" id="ARBA00023295"/>
    </source>
</evidence>
<keyword evidence="5 6" id="KW-0326">Glycosidase</keyword>
<evidence type="ECO:0000256" key="3">
    <source>
        <dbReference type="ARBA" id="ARBA00022801"/>
    </source>
</evidence>
<dbReference type="Pfam" id="PF04616">
    <property type="entry name" value="Glyco_hydro_43"/>
    <property type="match status" value="1"/>
</dbReference>
<dbReference type="SUPFAM" id="SSF75005">
    <property type="entry name" value="Arabinanase/levansucrase/invertase"/>
    <property type="match status" value="1"/>
</dbReference>
<keyword evidence="2" id="KW-0858">Xylan degradation</keyword>
<evidence type="ECO:0000313" key="8">
    <source>
        <dbReference type="EMBL" id="MCV9386699.1"/>
    </source>
</evidence>
<keyword evidence="2" id="KW-0624">Polysaccharide degradation</keyword>
<evidence type="ECO:0000256" key="7">
    <source>
        <dbReference type="SAM" id="SignalP"/>
    </source>
</evidence>
<keyword evidence="9" id="KW-1185">Reference proteome</keyword>
<keyword evidence="4" id="KW-0119">Carbohydrate metabolism</keyword>
<dbReference type="EMBL" id="JAOYOD010000001">
    <property type="protein sequence ID" value="MCV9386699.1"/>
    <property type="molecule type" value="Genomic_DNA"/>
</dbReference>
<gene>
    <name evidence="8" type="ORF">N7U62_08495</name>
</gene>
<dbReference type="InterPro" id="IPR023296">
    <property type="entry name" value="Glyco_hydro_beta-prop_sf"/>
</dbReference>
<name>A0ABT3CSS9_9BACT</name>
<evidence type="ECO:0000256" key="2">
    <source>
        <dbReference type="ARBA" id="ARBA00022651"/>
    </source>
</evidence>
<sequence>MKHCYLTILLFTSLFAQAQNPIIPNQGINDPHIRVFNNKAYLSASHDTSIDNDKFIMEDWTLWSSDDLRSWKLESVLKPEDTYIGKPFSSCWATDIAYRNGKYYWYFSEGNQRAGVVVADSPTGPWTDPLGMPLLISELTPTHEYDMGIIETGGEYYLVFGVWDYYIARLNEDMISLAEAPRKIVVKDPQGPYGIGKLDDKPFIHQRNGLFYLSWGCFYAMSNDLYGPYEYKGTVIDSTSFVGGLESPTWPHGPLQGRHGSFFDWHNQSYFAYCDISQTGNRYFRDTFISYVHYKENGEMAVIRVDLDGVGQYDGSKVIQAEDYFESYGTTKQENNQGGFSVGAIDNGDYLIYPNIKGLNDKVEILIEYEALEDCVIEVRESHPSGTLLAEIAVKADESLAKATLRGEIEGVCLKFSDVKEKVNITIDSFAFSSHHFK</sequence>
<evidence type="ECO:0000256" key="4">
    <source>
        <dbReference type="ARBA" id="ARBA00023277"/>
    </source>
</evidence>
<dbReference type="CDD" id="cd08990">
    <property type="entry name" value="GH43_AXH_like"/>
    <property type="match status" value="1"/>
</dbReference>
<dbReference type="Proteomes" id="UP001300692">
    <property type="component" value="Unassembled WGS sequence"/>
</dbReference>
<proteinExistence type="inferred from homology"/>
<dbReference type="InterPro" id="IPR006710">
    <property type="entry name" value="Glyco_hydro_43"/>
</dbReference>
<dbReference type="CDD" id="cd04084">
    <property type="entry name" value="CBM6_xylanase-like"/>
    <property type="match status" value="1"/>
</dbReference>
<keyword evidence="7" id="KW-0732">Signal</keyword>
<keyword evidence="3 6" id="KW-0378">Hydrolase</keyword>
<dbReference type="Gene3D" id="2.60.120.260">
    <property type="entry name" value="Galactose-binding domain-like"/>
    <property type="match status" value="1"/>
</dbReference>
<organism evidence="8 9">
    <name type="scientific">Reichenbachiella ulvae</name>
    <dbReference type="NCBI Taxonomy" id="2980104"/>
    <lineage>
        <taxon>Bacteria</taxon>
        <taxon>Pseudomonadati</taxon>
        <taxon>Bacteroidota</taxon>
        <taxon>Cytophagia</taxon>
        <taxon>Cytophagales</taxon>
        <taxon>Reichenbachiellaceae</taxon>
        <taxon>Reichenbachiella</taxon>
    </lineage>
</organism>
<accession>A0ABT3CSS9</accession>
<dbReference type="InterPro" id="IPR052176">
    <property type="entry name" value="Glycosyl_Hydrlase_43_Enz"/>
</dbReference>
<dbReference type="RefSeq" id="WP_264137517.1">
    <property type="nucleotide sequence ID" value="NZ_JAOYOD010000001.1"/>
</dbReference>
<feature type="signal peptide" evidence="7">
    <location>
        <begin position="1"/>
        <end position="18"/>
    </location>
</feature>
<reference evidence="8 9" key="1">
    <citation type="submission" date="2022-10" db="EMBL/GenBank/DDBJ databases">
        <title>Comparative genomics and taxonomic characterization of three novel marine species of genus Reichenbachiella exhibiting antioxidant and polysaccharide degradation activities.</title>
        <authorList>
            <person name="Muhammad N."/>
            <person name="Lee Y.-J."/>
            <person name="Ko J."/>
            <person name="Kim S.-G."/>
        </authorList>
    </citation>
    <scope>NUCLEOTIDE SEQUENCE [LARGE SCALE GENOMIC DNA]</scope>
    <source>
        <strain evidence="8 9">ABR2-5</strain>
    </source>
</reference>
<comment type="similarity">
    <text evidence="1 6">Belongs to the glycosyl hydrolase 43 family.</text>
</comment>
<feature type="chain" id="PRO_5045170668" evidence="7">
    <location>
        <begin position="19"/>
        <end position="438"/>
    </location>
</feature>
<evidence type="ECO:0000313" key="9">
    <source>
        <dbReference type="Proteomes" id="UP001300692"/>
    </source>
</evidence>